<dbReference type="AlphaFoldDB" id="A0A414VX57"/>
<proteinExistence type="predicted"/>
<organism evidence="1 2">
    <name type="scientific">Blautia obeum</name>
    <dbReference type="NCBI Taxonomy" id="40520"/>
    <lineage>
        <taxon>Bacteria</taxon>
        <taxon>Bacillati</taxon>
        <taxon>Bacillota</taxon>
        <taxon>Clostridia</taxon>
        <taxon>Lachnospirales</taxon>
        <taxon>Lachnospiraceae</taxon>
        <taxon>Blautia</taxon>
    </lineage>
</organism>
<dbReference type="EMBL" id="QRJH01000017">
    <property type="protein sequence ID" value="RHH14695.1"/>
    <property type="molecule type" value="Genomic_DNA"/>
</dbReference>
<evidence type="ECO:0000313" key="1">
    <source>
        <dbReference type="EMBL" id="RHH14695.1"/>
    </source>
</evidence>
<dbReference type="RefSeq" id="WP_118236180.1">
    <property type="nucleotide sequence ID" value="NZ_QRJH01000017.1"/>
</dbReference>
<name>A0A414VX57_9FIRM</name>
<protein>
    <submittedName>
        <fullName evidence="1">Uncharacterized protein</fullName>
    </submittedName>
</protein>
<comment type="caution">
    <text evidence="1">The sequence shown here is derived from an EMBL/GenBank/DDBJ whole genome shotgun (WGS) entry which is preliminary data.</text>
</comment>
<sequence length="421" mass="48279">MNIEEYYPDTPIRDIEYTEDAIIIHTAPPERETTTIHDLPILGKGVIIKVSSDADYPWMDKNNPLYTARLREYMHACVKTIPDGLSFEKVLALDNVRCTPDEPFEIFHTPKGLAENLPLPVTPPTRGAKSKINYENLLPEISNVLRNGIPDTDSPVEKGLSIYDFIEGSDSGNAALPQHPVSSYRELREYLLSAVNGLETLSLETLHKIMHTFFPDFRFPSSKSANVSDYKKTYDDYLQMKFEDVGTPPETRFQTYRQMELRPVKIALSGRTYEQRLQEIKDKESATVTIPARDFKEPFTEWLANAVCFCRLVPAIQIINKTVRFLLMTYDPKQKQFLPVEPYTVTITNTGNLNLLYKETKFLYLGERSYGLWKYTRYSALKDMEIPDSGKIEIGIGDCIRFSTDTDNYLIPTLEVIEHTI</sequence>
<reference evidence="1 2" key="1">
    <citation type="submission" date="2018-08" db="EMBL/GenBank/DDBJ databases">
        <title>A genome reference for cultivated species of the human gut microbiota.</title>
        <authorList>
            <person name="Zou Y."/>
            <person name="Xue W."/>
            <person name="Luo G."/>
        </authorList>
    </citation>
    <scope>NUCLEOTIDE SEQUENCE [LARGE SCALE GENOMIC DNA]</scope>
    <source>
        <strain evidence="1 2">AM18-2AC</strain>
    </source>
</reference>
<gene>
    <name evidence="1" type="ORF">DW222_17650</name>
</gene>
<evidence type="ECO:0000313" key="2">
    <source>
        <dbReference type="Proteomes" id="UP000284024"/>
    </source>
</evidence>
<accession>A0A414VX57</accession>
<dbReference type="Proteomes" id="UP000284024">
    <property type="component" value="Unassembled WGS sequence"/>
</dbReference>